<dbReference type="PANTHER" id="PTHR15696:SF36">
    <property type="entry name" value="NONSENSE-MEDIATED MRNA DECAY FACTOR"/>
    <property type="match status" value="1"/>
</dbReference>
<feature type="region of interest" description="Disordered" evidence="2">
    <location>
        <begin position="1"/>
        <end position="24"/>
    </location>
</feature>
<keyword evidence="6" id="KW-1185">Reference proteome</keyword>
<accession>A0A8H6VRK6</accession>
<dbReference type="SUPFAM" id="SSF48452">
    <property type="entry name" value="TPR-like"/>
    <property type="match status" value="1"/>
</dbReference>
<keyword evidence="1" id="KW-0539">Nucleus</keyword>
<dbReference type="Proteomes" id="UP000660729">
    <property type="component" value="Unassembled WGS sequence"/>
</dbReference>
<proteinExistence type="predicted"/>
<reference evidence="5" key="1">
    <citation type="submission" date="2020-04" db="EMBL/GenBank/DDBJ databases">
        <title>Draft genome resource of the tomato pathogen Pseudocercospora fuligena.</title>
        <authorList>
            <person name="Zaccaron A."/>
        </authorList>
    </citation>
    <scope>NUCLEOTIDE SEQUENCE</scope>
    <source>
        <strain evidence="5">PF001</strain>
    </source>
</reference>
<evidence type="ECO:0000313" key="5">
    <source>
        <dbReference type="EMBL" id="KAF7197954.1"/>
    </source>
</evidence>
<comment type="caution">
    <text evidence="5">The sequence shown here is derived from an EMBL/GenBank/DDBJ whole genome shotgun (WGS) entry which is preliminary data.</text>
</comment>
<dbReference type="Gene3D" id="1.25.40.10">
    <property type="entry name" value="Tetratricopeptide repeat domain"/>
    <property type="match status" value="1"/>
</dbReference>
<dbReference type="Pfam" id="PF10373">
    <property type="entry name" value="EST1_DNA_bind"/>
    <property type="match status" value="1"/>
</dbReference>
<comment type="function">
    <text evidence="1">Plays a role in nonsense-mediated mRNA decay.</text>
</comment>
<feature type="domain" description="Telomerase activating protein Est1-like N-terminal" evidence="4">
    <location>
        <begin position="172"/>
        <end position="285"/>
    </location>
</feature>
<feature type="region of interest" description="Disordered" evidence="2">
    <location>
        <begin position="692"/>
        <end position="747"/>
    </location>
</feature>
<dbReference type="InterPro" id="IPR011990">
    <property type="entry name" value="TPR-like_helical_dom_sf"/>
</dbReference>
<dbReference type="AlphaFoldDB" id="A0A8H6VRK6"/>
<gene>
    <name evidence="5" type="ORF">HII31_00668</name>
</gene>
<name>A0A8H6VRK6_9PEZI</name>
<dbReference type="Pfam" id="PF10374">
    <property type="entry name" value="EST1"/>
    <property type="match status" value="1"/>
</dbReference>
<dbReference type="InterPro" id="IPR018834">
    <property type="entry name" value="DNA/RNA-bd_Est1-type"/>
</dbReference>
<sequence length="939" mass="103657">MSSSTGVEAEALDSTSKSGSPKHTNILATTAHDTRCHADSLTPYADCDNTARVLSPPTILHNAAETVTAPNGPRDHFRLPFACLHLTTTTAQATDQQCRSCTSACYESRAAHHKSMEGLLERETFLEQNVHKLLENRDTPLPVILEGFDSYRQACQAVVLADPENAQSHEMRLWAAHGAGRTFFHRALSQFRKNKPDRVVETRMLIKFFLSWIKHGEKFYRAFILQLSTSIGGIPELEAIAQHEKSNGDAGESQQVDIPSALREAILESCHRTLVYLGDLSRYRAAEKLDKEPDFGPAIGYYGLAASLKPRSGLAQHQLAVVALGQSRHLTAIYHLYRSLAVEDPHPNADKNLRLEFDKTNSAWDKGELIQKGMPNDPDASKHALVGWFVRHHGMCFRGEQFRAHEELEREVLSQLSNVLKQRALDGTLMRMVLVNIAAQYIAGEGFQTHQTAKYQQSFYYFFRFNLKTFTALLRTFYDDLRALLLSMDDHDVELEKKLTDNGRRLLPCLRVYNNWLLTTIRMVIGLADDDFVGDAVTHFWPMYAKTLDLMAQAFPIWDLDDISTVAYMLEEDVDTLEFRPVMSEETTKTWYLKPNDTLRPRFSAREIVRVSVDEEMLWRVRDFLEIGVNLASSDNAAPIYIRGTRIFSGDESRIEPLTVPEKDYTPAPIAPPSKAKPVSYARAAANGHAKSAIPAQAIRKPSGSKAQTKDVQLSRMVDDLVEDDGVDEGREANKPLTPPQPVASNPSIVANGEAPLALQDSVHDLPAMHTKPSKYIPRPSAQDFVPQQSIAVTPPSVGRTLPGPVGSERAQRDRLQSVSKLWEGSVSPSFPSGLPTGTLGSPVALNARVTGHSRVNSASSIRSRNSLNVVDSWGSTTDSSAPRTLPDTVVANTVYGTSNHSSMDQSGMASPLLFGGGGGLWSTGRGFLNGSPSYGQGG</sequence>
<dbReference type="EMBL" id="JABCIY010000004">
    <property type="protein sequence ID" value="KAF7197954.1"/>
    <property type="molecule type" value="Genomic_DNA"/>
</dbReference>
<evidence type="ECO:0000313" key="6">
    <source>
        <dbReference type="Proteomes" id="UP000660729"/>
    </source>
</evidence>
<comment type="subcellular location">
    <subcellularLocation>
        <location evidence="1">Nucleus</location>
    </subcellularLocation>
</comment>
<dbReference type="GO" id="GO:0005634">
    <property type="term" value="C:nucleus"/>
    <property type="evidence" value="ECO:0007669"/>
    <property type="project" value="UniProtKB-SubCell"/>
</dbReference>
<dbReference type="InterPro" id="IPR019458">
    <property type="entry name" value="Est1-like_N"/>
</dbReference>
<dbReference type="PANTHER" id="PTHR15696">
    <property type="entry name" value="SMG-7 SUPPRESSOR WITH MORPHOLOGICAL EFFECT ON GENITALIA PROTEIN 7"/>
    <property type="match status" value="1"/>
</dbReference>
<evidence type="ECO:0000256" key="2">
    <source>
        <dbReference type="SAM" id="MobiDB-lite"/>
    </source>
</evidence>
<dbReference type="GO" id="GO:0000184">
    <property type="term" value="P:nuclear-transcribed mRNA catabolic process, nonsense-mediated decay"/>
    <property type="evidence" value="ECO:0007669"/>
    <property type="project" value="UniProtKB-KW"/>
</dbReference>
<protein>
    <recommendedName>
        <fullName evidence="1">Nonsense-mediated mRNA decay factor</fullName>
    </recommendedName>
</protein>
<dbReference type="OrthoDB" id="69928at2759"/>
<feature type="domain" description="DNA/RNA-binding" evidence="3">
    <location>
        <begin position="298"/>
        <end position="585"/>
    </location>
</feature>
<evidence type="ECO:0000259" key="3">
    <source>
        <dbReference type="Pfam" id="PF10373"/>
    </source>
</evidence>
<evidence type="ECO:0000259" key="4">
    <source>
        <dbReference type="Pfam" id="PF10374"/>
    </source>
</evidence>
<feature type="compositionally biased region" description="Polar residues" evidence="2">
    <location>
        <begin position="13"/>
        <end position="24"/>
    </location>
</feature>
<keyword evidence="1" id="KW-0866">Nonsense-mediated mRNA decay</keyword>
<organism evidence="5 6">
    <name type="scientific">Pseudocercospora fuligena</name>
    <dbReference type="NCBI Taxonomy" id="685502"/>
    <lineage>
        <taxon>Eukaryota</taxon>
        <taxon>Fungi</taxon>
        <taxon>Dikarya</taxon>
        <taxon>Ascomycota</taxon>
        <taxon>Pezizomycotina</taxon>
        <taxon>Dothideomycetes</taxon>
        <taxon>Dothideomycetidae</taxon>
        <taxon>Mycosphaerellales</taxon>
        <taxon>Mycosphaerellaceae</taxon>
        <taxon>Pseudocercospora</taxon>
    </lineage>
</organism>
<evidence type="ECO:0000256" key="1">
    <source>
        <dbReference type="RuleBase" id="RU369098"/>
    </source>
</evidence>
<dbReference type="InterPro" id="IPR045153">
    <property type="entry name" value="Est1/Ebs1-like"/>
</dbReference>